<proteinExistence type="predicted"/>
<dbReference type="RefSeq" id="WP_131450394.1">
    <property type="nucleotide sequence ID" value="NZ_SJZI01000050.1"/>
</dbReference>
<evidence type="ECO:0000313" key="2">
    <source>
        <dbReference type="Proteomes" id="UP000295334"/>
    </source>
</evidence>
<reference evidence="1 2" key="1">
    <citation type="submission" date="2019-03" db="EMBL/GenBank/DDBJ databases">
        <authorList>
            <person name="Kim M.K.M."/>
        </authorList>
    </citation>
    <scope>NUCLEOTIDE SEQUENCE [LARGE SCALE GENOMIC DNA]</scope>
    <source>
        <strain evidence="1 2">17J68-12</strain>
    </source>
</reference>
<dbReference type="EMBL" id="SJZI01000050">
    <property type="protein sequence ID" value="TCJ12637.1"/>
    <property type="molecule type" value="Genomic_DNA"/>
</dbReference>
<evidence type="ECO:0000313" key="1">
    <source>
        <dbReference type="EMBL" id="TCJ12637.1"/>
    </source>
</evidence>
<organism evidence="1 2">
    <name type="scientific">Flaviaesturariibacter flavus</name>
    <dbReference type="NCBI Taxonomy" id="2502780"/>
    <lineage>
        <taxon>Bacteria</taxon>
        <taxon>Pseudomonadati</taxon>
        <taxon>Bacteroidota</taxon>
        <taxon>Chitinophagia</taxon>
        <taxon>Chitinophagales</taxon>
        <taxon>Chitinophagaceae</taxon>
        <taxon>Flaviaestuariibacter</taxon>
    </lineage>
</organism>
<sequence length="66" mass="6988">MTKPSVNSINEAIQVTSSSLKVVHSVVHTEKAITRNIAGTPTVPAQPIYYPSSYSKDGPGGNYQGL</sequence>
<dbReference type="AlphaFoldDB" id="A0A4R1B724"/>
<name>A0A4R1B724_9BACT</name>
<dbReference type="OrthoDB" id="9963103at2"/>
<gene>
    <name evidence="1" type="ORF">EPD60_15335</name>
</gene>
<protein>
    <submittedName>
        <fullName evidence="1">Uncharacterized protein</fullName>
    </submittedName>
</protein>
<accession>A0A4R1B724</accession>
<comment type="caution">
    <text evidence="1">The sequence shown here is derived from an EMBL/GenBank/DDBJ whole genome shotgun (WGS) entry which is preliminary data.</text>
</comment>
<dbReference type="Proteomes" id="UP000295334">
    <property type="component" value="Unassembled WGS sequence"/>
</dbReference>
<keyword evidence="2" id="KW-1185">Reference proteome</keyword>